<accession>A0ABY4YEK8</accession>
<dbReference type="RefSeq" id="WP_252619413.1">
    <property type="nucleotide sequence ID" value="NZ_CP099490.1"/>
</dbReference>
<gene>
    <name evidence="1" type="ORF">NF557_11260</name>
</gene>
<evidence type="ECO:0000313" key="1">
    <source>
        <dbReference type="EMBL" id="USQ75204.1"/>
    </source>
</evidence>
<dbReference type="EMBL" id="CP099490">
    <property type="protein sequence ID" value="USQ75204.1"/>
    <property type="molecule type" value="Genomic_DNA"/>
</dbReference>
<protein>
    <submittedName>
        <fullName evidence="1">Uncharacterized protein</fullName>
    </submittedName>
</protein>
<organism evidence="1 2">
    <name type="scientific">Ornithinimicrobium cryptoxanthini</name>
    <dbReference type="NCBI Taxonomy" id="2934161"/>
    <lineage>
        <taxon>Bacteria</taxon>
        <taxon>Bacillati</taxon>
        <taxon>Actinomycetota</taxon>
        <taxon>Actinomycetes</taxon>
        <taxon>Micrococcales</taxon>
        <taxon>Ornithinimicrobiaceae</taxon>
        <taxon>Ornithinimicrobium</taxon>
    </lineage>
</organism>
<keyword evidence="2" id="KW-1185">Reference proteome</keyword>
<proteinExistence type="predicted"/>
<sequence length="70" mass="7565">MIVIVLTMLVCVALGGLVVGYVAVEARRDGREIFTPEGEEILAGAKRRGEDLRAQGLQLGRKSAQTIGRR</sequence>
<dbReference type="Proteomes" id="UP001056535">
    <property type="component" value="Chromosome"/>
</dbReference>
<reference evidence="1" key="1">
    <citation type="submission" date="2022-06" db="EMBL/GenBank/DDBJ databases">
        <title>Ornithinimicrobium JY.X270.</title>
        <authorList>
            <person name="Huang Y."/>
        </authorList>
    </citation>
    <scope>NUCLEOTIDE SEQUENCE</scope>
    <source>
        <strain evidence="1">JY.X270</strain>
    </source>
</reference>
<name>A0ABY4YEK8_9MICO</name>
<evidence type="ECO:0000313" key="2">
    <source>
        <dbReference type="Proteomes" id="UP001056535"/>
    </source>
</evidence>